<keyword evidence="1" id="KW-0902">Two-component regulatory system</keyword>
<dbReference type="PANTHER" id="PTHR48111">
    <property type="entry name" value="REGULATOR OF RPOS"/>
    <property type="match status" value="1"/>
</dbReference>
<evidence type="ECO:0000259" key="8">
    <source>
        <dbReference type="PROSITE" id="PS51755"/>
    </source>
</evidence>
<dbReference type="InterPro" id="IPR001789">
    <property type="entry name" value="Sig_transdc_resp-reg_receiver"/>
</dbReference>
<gene>
    <name evidence="9" type="ORF">RT723_08745</name>
</gene>
<evidence type="ECO:0000259" key="7">
    <source>
        <dbReference type="PROSITE" id="PS50110"/>
    </source>
</evidence>
<evidence type="ECO:0000256" key="1">
    <source>
        <dbReference type="ARBA" id="ARBA00023012"/>
    </source>
</evidence>
<dbReference type="Proteomes" id="UP001257914">
    <property type="component" value="Unassembled WGS sequence"/>
</dbReference>
<keyword evidence="2" id="KW-0805">Transcription regulation</keyword>
<protein>
    <submittedName>
        <fullName evidence="9">Response regulator transcription factor</fullName>
    </submittedName>
</protein>
<keyword evidence="10" id="KW-1185">Reference proteome</keyword>
<keyword evidence="5" id="KW-0597">Phosphoprotein</keyword>
<dbReference type="Pfam" id="PF00486">
    <property type="entry name" value="Trans_reg_C"/>
    <property type="match status" value="1"/>
</dbReference>
<dbReference type="InterPro" id="IPR001867">
    <property type="entry name" value="OmpR/PhoB-type_DNA-bd"/>
</dbReference>
<evidence type="ECO:0000256" key="3">
    <source>
        <dbReference type="ARBA" id="ARBA00023125"/>
    </source>
</evidence>
<keyword evidence="3 6" id="KW-0238">DNA-binding</keyword>
<proteinExistence type="predicted"/>
<keyword evidence="4" id="KW-0804">Transcription</keyword>
<dbReference type="PROSITE" id="PS50110">
    <property type="entry name" value="RESPONSE_REGULATORY"/>
    <property type="match status" value="1"/>
</dbReference>
<organism evidence="9 10">
    <name type="scientific">Psychrosphaera aquimarina</name>
    <dbReference type="NCBI Taxonomy" id="2044854"/>
    <lineage>
        <taxon>Bacteria</taxon>
        <taxon>Pseudomonadati</taxon>
        <taxon>Pseudomonadota</taxon>
        <taxon>Gammaproteobacteria</taxon>
        <taxon>Alteromonadales</taxon>
        <taxon>Pseudoalteromonadaceae</taxon>
        <taxon>Psychrosphaera</taxon>
    </lineage>
</organism>
<feature type="domain" description="OmpR/PhoB-type" evidence="8">
    <location>
        <begin position="125"/>
        <end position="223"/>
    </location>
</feature>
<dbReference type="CDD" id="cd00383">
    <property type="entry name" value="trans_reg_C"/>
    <property type="match status" value="1"/>
</dbReference>
<feature type="modified residue" description="4-aspartylphosphate" evidence="5">
    <location>
        <position position="51"/>
    </location>
</feature>
<reference evidence="9 10" key="1">
    <citation type="submission" date="2023-10" db="EMBL/GenBank/DDBJ databases">
        <title>Psychrosphaera aquimaarina strain SW33 isolated from seawater.</title>
        <authorList>
            <person name="Bayburt H."/>
            <person name="Kim J.M."/>
            <person name="Choi B.J."/>
            <person name="Jeon C.O."/>
        </authorList>
    </citation>
    <scope>NUCLEOTIDE SEQUENCE [LARGE SCALE GENOMIC DNA]</scope>
    <source>
        <strain evidence="9 10">KCTC 52743</strain>
    </source>
</reference>
<evidence type="ECO:0000256" key="5">
    <source>
        <dbReference type="PROSITE-ProRule" id="PRU00169"/>
    </source>
</evidence>
<dbReference type="SMART" id="SM00862">
    <property type="entry name" value="Trans_reg_C"/>
    <property type="match status" value="1"/>
</dbReference>
<evidence type="ECO:0000313" key="9">
    <source>
        <dbReference type="EMBL" id="MDU0113083.1"/>
    </source>
</evidence>
<evidence type="ECO:0000256" key="4">
    <source>
        <dbReference type="ARBA" id="ARBA00023163"/>
    </source>
</evidence>
<dbReference type="RefSeq" id="WP_216054275.1">
    <property type="nucleotide sequence ID" value="NZ_JAWCUA010000007.1"/>
</dbReference>
<comment type="caution">
    <text evidence="9">The sequence shown here is derived from an EMBL/GenBank/DDBJ whole genome shotgun (WGS) entry which is preliminary data.</text>
</comment>
<dbReference type="SMART" id="SM00448">
    <property type="entry name" value="REC"/>
    <property type="match status" value="1"/>
</dbReference>
<sequence length="225" mass="24975">MKVLIIEDSTSLRRSLKIGLSNLGFTVDDTGDGSEGLTMALTGDYSLLILDLMLPSVDGTAILKAIRKAKKDLRVLILSARDLIEDKVEGLLNGADDYLTKPFSFDELHVRLLCLMRRGSLNISDSKINIGEFSLDLHLKQLYCNNKDANLTPNEYKIVECLFSNQGKVISPEKLSEYLAGQYDSVAKNSLEAHLSSARKKVRLLGCDLPIKTKRGFGYFVESNQ</sequence>
<dbReference type="PANTHER" id="PTHR48111:SF22">
    <property type="entry name" value="REGULATOR OF RPOS"/>
    <property type="match status" value="1"/>
</dbReference>
<dbReference type="Pfam" id="PF00072">
    <property type="entry name" value="Response_reg"/>
    <property type="match status" value="1"/>
</dbReference>
<evidence type="ECO:0000313" key="10">
    <source>
        <dbReference type="Proteomes" id="UP001257914"/>
    </source>
</evidence>
<dbReference type="InterPro" id="IPR039420">
    <property type="entry name" value="WalR-like"/>
</dbReference>
<evidence type="ECO:0000256" key="2">
    <source>
        <dbReference type="ARBA" id="ARBA00023015"/>
    </source>
</evidence>
<name>A0ABU3R066_9GAMM</name>
<evidence type="ECO:0000256" key="6">
    <source>
        <dbReference type="PROSITE-ProRule" id="PRU01091"/>
    </source>
</evidence>
<feature type="DNA-binding region" description="OmpR/PhoB-type" evidence="6">
    <location>
        <begin position="125"/>
        <end position="223"/>
    </location>
</feature>
<feature type="domain" description="Response regulatory" evidence="7">
    <location>
        <begin position="2"/>
        <end position="116"/>
    </location>
</feature>
<accession>A0ABU3R066</accession>
<dbReference type="EMBL" id="JAWCUA010000007">
    <property type="protein sequence ID" value="MDU0113083.1"/>
    <property type="molecule type" value="Genomic_DNA"/>
</dbReference>
<dbReference type="PROSITE" id="PS51755">
    <property type="entry name" value="OMPR_PHOB"/>
    <property type="match status" value="1"/>
</dbReference>